<evidence type="ECO:0000313" key="2">
    <source>
        <dbReference type="EMBL" id="MBL6456172.1"/>
    </source>
</evidence>
<dbReference type="PANTHER" id="PTHR34219">
    <property type="entry name" value="IRON-REGULATED INNER MEMBRANE PROTEIN-RELATED"/>
    <property type="match status" value="1"/>
</dbReference>
<dbReference type="Pfam" id="PF03929">
    <property type="entry name" value="PepSY_TM"/>
    <property type="match status" value="1"/>
</dbReference>
<feature type="transmembrane region" description="Helical" evidence="1">
    <location>
        <begin position="127"/>
        <end position="147"/>
    </location>
</feature>
<feature type="transmembrane region" description="Helical" evidence="1">
    <location>
        <begin position="178"/>
        <end position="198"/>
    </location>
</feature>
<dbReference type="EMBL" id="JAEUXJ010000004">
    <property type="protein sequence ID" value="MBL6456172.1"/>
    <property type="molecule type" value="Genomic_DNA"/>
</dbReference>
<keyword evidence="3" id="KW-1185">Reference proteome</keyword>
<evidence type="ECO:0000313" key="3">
    <source>
        <dbReference type="Proteomes" id="UP000606490"/>
    </source>
</evidence>
<keyword evidence="1" id="KW-1133">Transmembrane helix</keyword>
<dbReference type="RefSeq" id="WP_202825902.1">
    <property type="nucleotide sequence ID" value="NZ_JAEUXJ010000004.1"/>
</dbReference>
<comment type="caution">
    <text evidence="2">The sequence shown here is derived from an EMBL/GenBank/DDBJ whole genome shotgun (WGS) entry which is preliminary data.</text>
</comment>
<reference evidence="2 3" key="1">
    <citation type="submission" date="2021-01" db="EMBL/GenBank/DDBJ databases">
        <title>Belnapia mucosa sp. nov. and Belnapia arida sp. nov., isolated from the Tabernas Desert (Almeria, Spain).</title>
        <authorList>
            <person name="Molina-Menor E."/>
            <person name="Vidal-Verdu A."/>
            <person name="Calonge A."/>
            <person name="Satari L."/>
            <person name="Pereto Magraner J."/>
            <person name="Porcar Miralles M."/>
        </authorList>
    </citation>
    <scope>NUCLEOTIDE SEQUENCE [LARGE SCALE GENOMIC DNA]</scope>
    <source>
        <strain evidence="2 3">T6</strain>
    </source>
</reference>
<gene>
    <name evidence="2" type="ORF">JMJ55_12625</name>
</gene>
<dbReference type="InterPro" id="IPR005625">
    <property type="entry name" value="PepSY-ass_TM"/>
</dbReference>
<feature type="transmembrane region" description="Helical" evidence="1">
    <location>
        <begin position="314"/>
        <end position="334"/>
    </location>
</feature>
<keyword evidence="1" id="KW-0472">Membrane</keyword>
<dbReference type="Proteomes" id="UP000606490">
    <property type="component" value="Unassembled WGS sequence"/>
</dbReference>
<organism evidence="2 3">
    <name type="scientific">Belnapia mucosa</name>
    <dbReference type="NCBI Taxonomy" id="2804532"/>
    <lineage>
        <taxon>Bacteria</taxon>
        <taxon>Pseudomonadati</taxon>
        <taxon>Pseudomonadota</taxon>
        <taxon>Alphaproteobacteria</taxon>
        <taxon>Acetobacterales</taxon>
        <taxon>Roseomonadaceae</taxon>
        <taxon>Belnapia</taxon>
    </lineage>
</organism>
<accession>A0ABS1V4J5</accession>
<protein>
    <submittedName>
        <fullName evidence="2">PepSY domain-containing protein</fullName>
    </submittedName>
</protein>
<sequence length="353" mass="38444">MRRLHRWLGLGLGAWFALVGLTGAIITFLPEIETWRMAAPGPGEARPLPEILAAARAARPDIPEGPLRLWPGRPLRMDFRIPSGQRVTLYLDPTSGEVLGEVGQGTKLVHLVHDLHRSLLLGRPGDVLVGLLALPTLLLLGAGFWLWREPGPLPWRERLASVRGLRGRRRLANWHRVLGLRLLPLLLIAAITGFGMAFPRTVERALYRLVPAGTPPTTASGTGPVDLAGALALAQAQRPDWAIRWIDLPQPGGPARYRIALAPTDGWPGHEAGVTVDATTGALSEIADTDPVTRISAWIEALHYGTAFGLPHRLLVLATGLGPVALGLLGFLLWRRGRGRVRRRRPDEVLSRS</sequence>
<evidence type="ECO:0000256" key="1">
    <source>
        <dbReference type="SAM" id="Phobius"/>
    </source>
</evidence>
<feature type="transmembrane region" description="Helical" evidence="1">
    <location>
        <begin position="7"/>
        <end position="29"/>
    </location>
</feature>
<name>A0ABS1V4J5_9PROT</name>
<keyword evidence="1" id="KW-0812">Transmembrane</keyword>
<proteinExistence type="predicted"/>